<dbReference type="Proteomes" id="UP001597092">
    <property type="component" value="Unassembled WGS sequence"/>
</dbReference>
<dbReference type="InterPro" id="IPR001623">
    <property type="entry name" value="DnaJ_domain"/>
</dbReference>
<keyword evidence="4" id="KW-1185">Reference proteome</keyword>
<dbReference type="AlphaFoldDB" id="A0ABD6DXN8"/>
<dbReference type="PROSITE" id="PS50076">
    <property type="entry name" value="DNAJ_2"/>
    <property type="match status" value="1"/>
</dbReference>
<feature type="compositionally biased region" description="Basic and acidic residues" evidence="1">
    <location>
        <begin position="383"/>
        <end position="397"/>
    </location>
</feature>
<feature type="domain" description="J" evidence="2">
    <location>
        <begin position="10"/>
        <end position="77"/>
    </location>
</feature>
<comment type="caution">
    <text evidence="3">The sequence shown here is derived from an EMBL/GenBank/DDBJ whole genome shotgun (WGS) entry which is preliminary data.</text>
</comment>
<accession>A0ABD6DXN8</accession>
<dbReference type="InterPro" id="IPR036869">
    <property type="entry name" value="J_dom_sf"/>
</dbReference>
<feature type="region of interest" description="Disordered" evidence="1">
    <location>
        <begin position="370"/>
        <end position="398"/>
    </location>
</feature>
<gene>
    <name evidence="3" type="ORF">ACFSAS_10505</name>
</gene>
<feature type="compositionally biased region" description="Basic and acidic residues" evidence="1">
    <location>
        <begin position="155"/>
        <end position="168"/>
    </location>
</feature>
<reference evidence="3 4" key="1">
    <citation type="journal article" date="2019" name="Int. J. Syst. Evol. Microbiol.">
        <title>The Global Catalogue of Microorganisms (GCM) 10K type strain sequencing project: providing services to taxonomists for standard genome sequencing and annotation.</title>
        <authorList>
            <consortium name="The Broad Institute Genomics Platform"/>
            <consortium name="The Broad Institute Genome Sequencing Center for Infectious Disease"/>
            <person name="Wu L."/>
            <person name="Ma J."/>
        </authorList>
    </citation>
    <scope>NUCLEOTIDE SEQUENCE [LARGE SCALE GENOMIC DNA]</scope>
    <source>
        <strain evidence="3 4">CGMCC 1.10387</strain>
    </source>
</reference>
<evidence type="ECO:0000259" key="2">
    <source>
        <dbReference type="PROSITE" id="PS50076"/>
    </source>
</evidence>
<feature type="compositionally biased region" description="Polar residues" evidence="1">
    <location>
        <begin position="104"/>
        <end position="121"/>
    </location>
</feature>
<feature type="region of interest" description="Disordered" evidence="1">
    <location>
        <begin position="1"/>
        <end position="23"/>
    </location>
</feature>
<feature type="compositionally biased region" description="Basic and acidic residues" evidence="1">
    <location>
        <begin position="208"/>
        <end position="222"/>
    </location>
</feature>
<feature type="region of interest" description="Disordered" evidence="1">
    <location>
        <begin position="411"/>
        <end position="431"/>
    </location>
</feature>
<dbReference type="EMBL" id="JBHUDP010000003">
    <property type="protein sequence ID" value="MFD1686042.1"/>
    <property type="molecule type" value="Genomic_DNA"/>
</dbReference>
<sequence>MADPDPYSDDPYECLGVSRDASTTEVTVAAAKAKKKFLPDHYPDEEKEAAREKLYRVRAAEDAITDGEPYPPEDELEKPPGPKPKPSPATLELALPKPEPQVGESVTVSVTADGDSLTTGQLRVGGERTVPIRNGSATVTFEEPGPTELRATADGVDRPTEPTTRRVEVRPRDRSIAVFCTPSEARVGEPVSIEVRDSAGERVTAGRVETDRGHSRSLDRGEATLSFEDPGTVTVEAITEGGAAGSTTGTAAVTVSQTELELSLVPEASTVRAGETVPFTVRDETGSRVDDATVRSDGGETAVTTRGRARLTFDEPGAWTVTAEKDGELTEYVPAETEITVEPESVRHALELSEPEPAVGESVEVLVRASTGDPGSGITVEATHGESGKTSRAETDATGRGQLTFDERGEYAVETKSPPDGPTAETDETTVEVRPASAALALIPARREVPPETEVEFTVRDSFGKRVAGATVRANGNTAESDERGVASLRFESPGEYEVAVRKPESAIDYEVDSVDIEVG</sequence>
<organism evidence="3 4">
    <name type="scientific">Halobellus litoreus</name>
    <dbReference type="NCBI Taxonomy" id="755310"/>
    <lineage>
        <taxon>Archaea</taxon>
        <taxon>Methanobacteriati</taxon>
        <taxon>Methanobacteriota</taxon>
        <taxon>Stenosarchaea group</taxon>
        <taxon>Halobacteria</taxon>
        <taxon>Halobacteriales</taxon>
        <taxon>Haloferacaceae</taxon>
        <taxon>Halobellus</taxon>
    </lineage>
</organism>
<dbReference type="RefSeq" id="WP_256308667.1">
    <property type="nucleotide sequence ID" value="NZ_JANHAW010000003.1"/>
</dbReference>
<dbReference type="SUPFAM" id="SSF46565">
    <property type="entry name" value="Chaperone J-domain"/>
    <property type="match status" value="1"/>
</dbReference>
<dbReference type="Gene3D" id="1.10.287.110">
    <property type="entry name" value="DnaJ domain"/>
    <property type="match status" value="1"/>
</dbReference>
<proteinExistence type="predicted"/>
<evidence type="ECO:0000256" key="1">
    <source>
        <dbReference type="SAM" id="MobiDB-lite"/>
    </source>
</evidence>
<feature type="compositionally biased region" description="Acidic residues" evidence="1">
    <location>
        <begin position="1"/>
        <end position="12"/>
    </location>
</feature>
<feature type="region of interest" description="Disordered" evidence="1">
    <location>
        <begin position="57"/>
        <end position="168"/>
    </location>
</feature>
<protein>
    <recommendedName>
        <fullName evidence="2">J domain-containing protein</fullName>
    </recommendedName>
</protein>
<evidence type="ECO:0000313" key="3">
    <source>
        <dbReference type="EMBL" id="MFD1686042.1"/>
    </source>
</evidence>
<evidence type="ECO:0000313" key="4">
    <source>
        <dbReference type="Proteomes" id="UP001597092"/>
    </source>
</evidence>
<name>A0ABD6DXN8_9EURY</name>
<dbReference type="Gene3D" id="2.60.40.1120">
    <property type="entry name" value="Carboxypeptidase-like, regulatory domain"/>
    <property type="match status" value="1"/>
</dbReference>
<feature type="region of interest" description="Disordered" evidence="1">
    <location>
        <begin position="202"/>
        <end position="228"/>
    </location>
</feature>